<feature type="transmembrane region" description="Helical" evidence="7">
    <location>
        <begin position="33"/>
        <end position="52"/>
    </location>
</feature>
<evidence type="ECO:0000313" key="9">
    <source>
        <dbReference type="EMBL" id="CAG9933516.1"/>
    </source>
</evidence>
<comment type="subcellular location">
    <subcellularLocation>
        <location evidence="1">Membrane</location>
        <topology evidence="1">Multi-pass membrane protein</topology>
    </subcellularLocation>
</comment>
<evidence type="ECO:0000256" key="3">
    <source>
        <dbReference type="ARBA" id="ARBA00022448"/>
    </source>
</evidence>
<evidence type="ECO:0000256" key="6">
    <source>
        <dbReference type="ARBA" id="ARBA00023136"/>
    </source>
</evidence>
<dbReference type="InterPro" id="IPR038770">
    <property type="entry name" value="Na+/solute_symporter_sf"/>
</dbReference>
<organism evidence="9 10">
    <name type="scientific">Candidatus Nitrotoga arctica</name>
    <dbReference type="NCBI Taxonomy" id="453162"/>
    <lineage>
        <taxon>Bacteria</taxon>
        <taxon>Pseudomonadati</taxon>
        <taxon>Pseudomonadota</taxon>
        <taxon>Betaproteobacteria</taxon>
        <taxon>Nitrosomonadales</taxon>
        <taxon>Gallionellaceae</taxon>
        <taxon>Candidatus Nitrotoga</taxon>
    </lineage>
</organism>
<keyword evidence="6 7" id="KW-0472">Membrane</keyword>
<feature type="transmembrane region" description="Helical" evidence="7">
    <location>
        <begin position="6"/>
        <end position="26"/>
    </location>
</feature>
<feature type="domain" description="Cation/H+ exchanger transmembrane" evidence="8">
    <location>
        <begin position="17"/>
        <end position="88"/>
    </location>
</feature>
<dbReference type="PANTHER" id="PTHR42751:SF1">
    <property type="entry name" value="CATION_PROTON ANTIPORTER YBAL-RELATED"/>
    <property type="match status" value="1"/>
</dbReference>
<dbReference type="PANTHER" id="PTHR42751">
    <property type="entry name" value="SODIUM/HYDROGEN EXCHANGER FAMILY/TRKA DOMAIN PROTEIN"/>
    <property type="match status" value="1"/>
</dbReference>
<feature type="transmembrane region" description="Helical" evidence="7">
    <location>
        <begin position="58"/>
        <end position="78"/>
    </location>
</feature>
<dbReference type="Proteomes" id="UP000839052">
    <property type="component" value="Chromosome"/>
</dbReference>
<evidence type="ECO:0000313" key="10">
    <source>
        <dbReference type="Proteomes" id="UP000839052"/>
    </source>
</evidence>
<evidence type="ECO:0000256" key="4">
    <source>
        <dbReference type="ARBA" id="ARBA00022692"/>
    </source>
</evidence>
<protein>
    <recommendedName>
        <fullName evidence="8">Cation/H+ exchanger transmembrane domain-containing protein</fullName>
    </recommendedName>
</protein>
<dbReference type="Pfam" id="PF00999">
    <property type="entry name" value="Na_H_Exchanger"/>
    <property type="match status" value="1"/>
</dbReference>
<evidence type="ECO:0000256" key="7">
    <source>
        <dbReference type="SAM" id="Phobius"/>
    </source>
</evidence>
<evidence type="ECO:0000256" key="5">
    <source>
        <dbReference type="ARBA" id="ARBA00022989"/>
    </source>
</evidence>
<gene>
    <name evidence="9" type="ORF">NTG6680_2267</name>
</gene>
<dbReference type="Gene3D" id="1.20.1530.20">
    <property type="match status" value="1"/>
</dbReference>
<reference evidence="9 10" key="1">
    <citation type="submission" date="2021-10" db="EMBL/GenBank/DDBJ databases">
        <authorList>
            <person name="Koch H."/>
        </authorList>
    </citation>
    <scope>NUCLEOTIDE SEQUENCE [LARGE SCALE GENOMIC DNA]</scope>
    <source>
        <strain evidence="9">6680</strain>
    </source>
</reference>
<name>A0ABM8Z0V3_9PROT</name>
<accession>A0ABM8Z0V3</accession>
<keyword evidence="10" id="KW-1185">Reference proteome</keyword>
<keyword evidence="5 7" id="KW-1133">Transmembrane helix</keyword>
<evidence type="ECO:0000259" key="8">
    <source>
        <dbReference type="Pfam" id="PF00999"/>
    </source>
</evidence>
<keyword evidence="3" id="KW-0813">Transport</keyword>
<proteinExistence type="inferred from homology"/>
<dbReference type="InterPro" id="IPR006153">
    <property type="entry name" value="Cation/H_exchanger_TM"/>
</dbReference>
<keyword evidence="4 7" id="KW-0812">Transmembrane</keyword>
<dbReference type="EMBL" id="OU912926">
    <property type="protein sequence ID" value="CAG9933516.1"/>
    <property type="molecule type" value="Genomic_DNA"/>
</dbReference>
<comment type="similarity">
    <text evidence="2">Belongs to the monovalent cation:proton antiporter 2 (CPA2) transporter (TC 2.A.37) family.</text>
</comment>
<sequence>MPHSISLITTIAASFGLALIFGFIAARFKLPVLVDYMIAGIILGPGTPGLVADIGLSSQLAEIGVILLMFGVGLHFSLDDLWAVRRIALPSAEYHSL</sequence>
<evidence type="ECO:0000256" key="2">
    <source>
        <dbReference type="ARBA" id="ARBA00005551"/>
    </source>
</evidence>
<evidence type="ECO:0000256" key="1">
    <source>
        <dbReference type="ARBA" id="ARBA00004141"/>
    </source>
</evidence>